<evidence type="ECO:0000256" key="2">
    <source>
        <dbReference type="ARBA" id="ARBA00022475"/>
    </source>
</evidence>
<keyword evidence="5" id="KW-0064">Aspartyl protease</keyword>
<dbReference type="EMBL" id="SLXA01000003">
    <property type="protein sequence ID" value="TCO85438.1"/>
    <property type="molecule type" value="Genomic_DNA"/>
</dbReference>
<dbReference type="PANTHER" id="PTHR33695">
    <property type="entry name" value="LIPOPROTEIN SIGNAL PEPTIDASE"/>
    <property type="match status" value="1"/>
</dbReference>
<proteinExistence type="inferred from homology"/>
<dbReference type="PRINTS" id="PR00781">
    <property type="entry name" value="LIPOSIGPTASE"/>
</dbReference>
<name>A0A4R2LJG4_9FIRM</name>
<protein>
    <submittedName>
        <fullName evidence="10">Signal peptidase II</fullName>
    </submittedName>
</protein>
<evidence type="ECO:0000313" key="11">
    <source>
        <dbReference type="Proteomes" id="UP000295711"/>
    </source>
</evidence>
<gene>
    <name evidence="10" type="ORF">EV212_103159</name>
</gene>
<evidence type="ECO:0000256" key="5">
    <source>
        <dbReference type="ARBA" id="ARBA00022750"/>
    </source>
</evidence>
<dbReference type="Proteomes" id="UP000295711">
    <property type="component" value="Unassembled WGS sequence"/>
</dbReference>
<evidence type="ECO:0000256" key="3">
    <source>
        <dbReference type="ARBA" id="ARBA00022670"/>
    </source>
</evidence>
<evidence type="ECO:0000256" key="8">
    <source>
        <dbReference type="ARBA" id="ARBA00023136"/>
    </source>
</evidence>
<dbReference type="OrthoDB" id="1770665at2"/>
<evidence type="ECO:0000256" key="7">
    <source>
        <dbReference type="ARBA" id="ARBA00022989"/>
    </source>
</evidence>
<keyword evidence="2" id="KW-1003">Cell membrane</keyword>
<dbReference type="PANTHER" id="PTHR33695:SF1">
    <property type="entry name" value="LIPOPROTEIN SIGNAL PEPTIDASE"/>
    <property type="match status" value="1"/>
</dbReference>
<evidence type="ECO:0000256" key="6">
    <source>
        <dbReference type="ARBA" id="ARBA00022801"/>
    </source>
</evidence>
<keyword evidence="4" id="KW-0812">Transmembrane</keyword>
<organism evidence="10 11">
    <name type="scientific">Frisingicoccus caecimuris</name>
    <dbReference type="NCBI Taxonomy" id="1796636"/>
    <lineage>
        <taxon>Bacteria</taxon>
        <taxon>Bacillati</taxon>
        <taxon>Bacillota</taxon>
        <taxon>Clostridia</taxon>
        <taxon>Lachnospirales</taxon>
        <taxon>Lachnospiraceae</taxon>
        <taxon>Frisingicoccus</taxon>
    </lineage>
</organism>
<evidence type="ECO:0000313" key="10">
    <source>
        <dbReference type="EMBL" id="TCO85438.1"/>
    </source>
</evidence>
<dbReference type="RefSeq" id="WP_132089718.1">
    <property type="nucleotide sequence ID" value="NZ_JANKAQ010000003.1"/>
</dbReference>
<sequence length="155" mass="16504">MAMGCLGFAAAICGGDLIIKDYVKENVAERSRKNLVGNKVILTKYFNKGAMLGAMADNPELLKGMTVFGVGSLAGAWMMVAGKRGHSLQKLGLSMMLGGAGSNAYERLKSGKVTDYIRFNVGTEKFRNVIYNVGDLAVFAGTLLLLLGEGLSRDC</sequence>
<keyword evidence="7" id="KW-1133">Transmembrane helix</keyword>
<keyword evidence="3" id="KW-0645">Protease</keyword>
<dbReference type="GO" id="GO:0006508">
    <property type="term" value="P:proteolysis"/>
    <property type="evidence" value="ECO:0007669"/>
    <property type="project" value="UniProtKB-KW"/>
</dbReference>
<keyword evidence="6" id="KW-0378">Hydrolase</keyword>
<dbReference type="GO" id="GO:0016020">
    <property type="term" value="C:membrane"/>
    <property type="evidence" value="ECO:0007669"/>
    <property type="project" value="InterPro"/>
</dbReference>
<comment type="similarity">
    <text evidence="1 9">Belongs to the peptidase A8 family.</text>
</comment>
<evidence type="ECO:0000256" key="9">
    <source>
        <dbReference type="RuleBase" id="RU004181"/>
    </source>
</evidence>
<dbReference type="GO" id="GO:0004190">
    <property type="term" value="F:aspartic-type endopeptidase activity"/>
    <property type="evidence" value="ECO:0007669"/>
    <property type="project" value="UniProtKB-KW"/>
</dbReference>
<comment type="caution">
    <text evidence="10">The sequence shown here is derived from an EMBL/GenBank/DDBJ whole genome shotgun (WGS) entry which is preliminary data.</text>
</comment>
<keyword evidence="8" id="KW-0472">Membrane</keyword>
<accession>A0A4R2LJG4</accession>
<keyword evidence="11" id="KW-1185">Reference proteome</keyword>
<dbReference type="Pfam" id="PF01252">
    <property type="entry name" value="Peptidase_A8"/>
    <property type="match status" value="1"/>
</dbReference>
<dbReference type="AlphaFoldDB" id="A0A4R2LJG4"/>
<reference evidence="10 11" key="1">
    <citation type="submission" date="2019-03" db="EMBL/GenBank/DDBJ databases">
        <title>Genomic Encyclopedia of Type Strains, Phase IV (KMG-IV): sequencing the most valuable type-strain genomes for metagenomic binning, comparative biology and taxonomic classification.</title>
        <authorList>
            <person name="Goeker M."/>
        </authorList>
    </citation>
    <scope>NUCLEOTIDE SEQUENCE [LARGE SCALE GENOMIC DNA]</scope>
    <source>
        <strain evidence="10 11">DSM 28559</strain>
    </source>
</reference>
<evidence type="ECO:0000256" key="4">
    <source>
        <dbReference type="ARBA" id="ARBA00022692"/>
    </source>
</evidence>
<evidence type="ECO:0000256" key="1">
    <source>
        <dbReference type="ARBA" id="ARBA00006139"/>
    </source>
</evidence>
<dbReference type="InterPro" id="IPR001872">
    <property type="entry name" value="Peptidase_A8"/>
</dbReference>